<feature type="compositionally biased region" description="Basic residues" evidence="1">
    <location>
        <begin position="544"/>
        <end position="556"/>
    </location>
</feature>
<accession>A0A8J2X113</accession>
<dbReference type="AlphaFoldDB" id="A0A8J2X113"/>
<feature type="compositionally biased region" description="Acidic residues" evidence="1">
    <location>
        <begin position="1016"/>
        <end position="1029"/>
    </location>
</feature>
<gene>
    <name evidence="2" type="ORF">PECAL_5P10520</name>
</gene>
<evidence type="ECO:0000256" key="1">
    <source>
        <dbReference type="SAM" id="MobiDB-lite"/>
    </source>
</evidence>
<keyword evidence="3" id="KW-1185">Reference proteome</keyword>
<feature type="compositionally biased region" description="Low complexity" evidence="1">
    <location>
        <begin position="955"/>
        <end position="969"/>
    </location>
</feature>
<organism evidence="2 3">
    <name type="scientific">Pelagomonas calceolata</name>
    <dbReference type="NCBI Taxonomy" id="35677"/>
    <lineage>
        <taxon>Eukaryota</taxon>
        <taxon>Sar</taxon>
        <taxon>Stramenopiles</taxon>
        <taxon>Ochrophyta</taxon>
        <taxon>Pelagophyceae</taxon>
        <taxon>Pelagomonadales</taxon>
        <taxon>Pelagomonadaceae</taxon>
        <taxon>Pelagomonas</taxon>
    </lineage>
</organism>
<feature type="region of interest" description="Disordered" evidence="1">
    <location>
        <begin position="306"/>
        <end position="326"/>
    </location>
</feature>
<name>A0A8J2X113_9STRA</name>
<comment type="caution">
    <text evidence="2">The sequence shown here is derived from an EMBL/GenBank/DDBJ whole genome shotgun (WGS) entry which is preliminary data.</text>
</comment>
<dbReference type="PROSITE" id="PS50096">
    <property type="entry name" value="IQ"/>
    <property type="match status" value="1"/>
</dbReference>
<feature type="compositionally biased region" description="Basic residues" evidence="1">
    <location>
        <begin position="317"/>
        <end position="326"/>
    </location>
</feature>
<protein>
    <submittedName>
        <fullName evidence="2">Uncharacterized protein</fullName>
    </submittedName>
</protein>
<feature type="region of interest" description="Disordered" evidence="1">
    <location>
        <begin position="195"/>
        <end position="234"/>
    </location>
</feature>
<feature type="compositionally biased region" description="Basic and acidic residues" evidence="1">
    <location>
        <begin position="726"/>
        <end position="747"/>
    </location>
</feature>
<feature type="region of interest" description="Disordered" evidence="1">
    <location>
        <begin position="828"/>
        <end position="1029"/>
    </location>
</feature>
<sequence length="1029" mass="112433">MLGSPITPHNKARMNAAELDADLWLDRARDLCGHREALVDQLKSLGTQLQTANPDEAASLRPKSHALLRELREAACHVCEAAQQYRDACRNPDAPLAYKDEDYLAKMAHDLDFMGESEALVAAIGTPRRLLRNNPLMLPRPLRAAELDAEDAPPKNAEQARLRRAEALLVGASIAHRNPKAPSSLDMMIEDQGSSLDALSPQPEEEEEEEEVVSRTPPKPATPKPQFANQPSNVNDDWVREAHAQLKELREAQAQLPLERGDPELAAMNNNPALERFKPVLEGKKRAPPRQKKLVELSTEGAYADPDARSYVAPPPRKAKKHQNRHRAQIVDKLERLQRSEGPLLPQIKMGGPPPGLKKMRKKKGRPLQGVTLARAELSAIDLTADDLEDIASLDEAPNEAARRVGACALTLMCRGDRCPPDASWNAVIRAFDDDPDGMLRAIRAVDAKSDVPPFKARALSRLLASGGLDATATFEHIDSEAGDALGRLAAWCSRCVRAALRAAERASDDESSVPQRRGRRRAARDDDSYQSDLSSLNTTPRGMIKRRARRRKKKVVPPPPVIPHRPKEEASFKNGRVMMASWWRFEAASTACLVSVVAPSNARGNSHALLVKAYDPTRGDGESVLVLDAATVDRLRNHETLENFVRTQGLLRKLELRVSAHGAAKLRERAGPPTGAPAAPPGGGPRVSGGLRKRQAASAPVVEKEAVDAVPPRAIETAPPAKPASAKERFAERQRAAEAERLAQEREEKARLAQARLEKAARAEAKRRLAAERAAEEARRAKAATALQSRARGRSATARTKEAFAAVVRVQAAWRCRVGAQALGVAKSSAVALQSALRGKSGREAARRKRAAKEQAKRDAERRRREAERRAAEARRLEAEEAERKRQAFEAKQRAAAEEQRRAAEERRRAEDYAAAKAREAAALSARRREREAAEARARAEAEAEAARRRDEAAALARAPSASASELASESDDGYGDDDFDEFSPAKTTGPPSPAQRRAPAVPPVPLDPSSSDDGYGDSDFDDDDDDT</sequence>
<dbReference type="Proteomes" id="UP000789595">
    <property type="component" value="Unassembled WGS sequence"/>
</dbReference>
<feature type="region of interest" description="Disordered" evidence="1">
    <location>
        <begin position="665"/>
        <end position="747"/>
    </location>
</feature>
<evidence type="ECO:0000313" key="3">
    <source>
        <dbReference type="Proteomes" id="UP000789595"/>
    </source>
</evidence>
<feature type="compositionally biased region" description="Pro residues" evidence="1">
    <location>
        <begin position="675"/>
        <end position="684"/>
    </location>
</feature>
<feature type="compositionally biased region" description="Basic and acidic residues" evidence="1">
    <location>
        <begin position="853"/>
        <end position="921"/>
    </location>
</feature>
<feature type="compositionally biased region" description="Basic and acidic residues" evidence="1">
    <location>
        <begin position="928"/>
        <end position="954"/>
    </location>
</feature>
<feature type="compositionally biased region" description="Acidic residues" evidence="1">
    <location>
        <begin position="970"/>
        <end position="983"/>
    </location>
</feature>
<reference evidence="2" key="1">
    <citation type="submission" date="2021-11" db="EMBL/GenBank/DDBJ databases">
        <authorList>
            <consortium name="Genoscope - CEA"/>
            <person name="William W."/>
        </authorList>
    </citation>
    <scope>NUCLEOTIDE SEQUENCE</scope>
</reference>
<dbReference type="OrthoDB" id="10685134at2759"/>
<proteinExistence type="predicted"/>
<feature type="region of interest" description="Disordered" evidence="1">
    <location>
        <begin position="344"/>
        <end position="368"/>
    </location>
</feature>
<feature type="region of interest" description="Disordered" evidence="1">
    <location>
        <begin position="507"/>
        <end position="569"/>
    </location>
</feature>
<evidence type="ECO:0000313" key="2">
    <source>
        <dbReference type="EMBL" id="CAH0376462.1"/>
    </source>
</evidence>
<dbReference type="EMBL" id="CAKKNE010000005">
    <property type="protein sequence ID" value="CAH0376462.1"/>
    <property type="molecule type" value="Genomic_DNA"/>
</dbReference>